<dbReference type="PROSITE" id="PS50994">
    <property type="entry name" value="INTEGRASE"/>
    <property type="match status" value="1"/>
</dbReference>
<dbReference type="Gramene" id="HORVU.MOREX.r3.3HG0290040.1">
    <property type="protein sequence ID" value="HORVU.MOREX.r3.3HG0290040.1.CDS1"/>
    <property type="gene ID" value="HORVU.MOREX.r3.3HG0290040"/>
</dbReference>
<organism evidence="2 3">
    <name type="scientific">Hordeum vulgare subsp. vulgare</name>
    <name type="common">Domesticated barley</name>
    <dbReference type="NCBI Taxonomy" id="112509"/>
    <lineage>
        <taxon>Eukaryota</taxon>
        <taxon>Viridiplantae</taxon>
        <taxon>Streptophyta</taxon>
        <taxon>Embryophyta</taxon>
        <taxon>Tracheophyta</taxon>
        <taxon>Spermatophyta</taxon>
        <taxon>Magnoliopsida</taxon>
        <taxon>Liliopsida</taxon>
        <taxon>Poales</taxon>
        <taxon>Poaceae</taxon>
        <taxon>BOP clade</taxon>
        <taxon>Pooideae</taxon>
        <taxon>Triticodae</taxon>
        <taxon>Triticeae</taxon>
        <taxon>Hordeinae</taxon>
        <taxon>Hordeum</taxon>
    </lineage>
</organism>
<dbReference type="SMR" id="A0A8I6XXM6"/>
<sequence>MPMNYSLVIEPFYVWGFYYMGPFPSSNGYTHILVVADYVTKYVQTIPTNSADHNTYIKMLKELIFLRFGVPTYFMIDGGSHFIHGAFLKLFARYDIDLRITSPYHPESKPIEK</sequence>
<proteinExistence type="predicted"/>
<dbReference type="Proteomes" id="UP000011116">
    <property type="component" value="Chromosome 3H"/>
</dbReference>
<keyword evidence="3" id="KW-1185">Reference proteome</keyword>
<dbReference type="AlphaFoldDB" id="A0A8I6XXM6"/>
<dbReference type="Pfam" id="PF00665">
    <property type="entry name" value="rve"/>
    <property type="match status" value="1"/>
</dbReference>
<accession>A0A8I6XXM6</accession>
<dbReference type="PANTHER" id="PTHR47266">
    <property type="entry name" value="ENDONUCLEASE-RELATED"/>
    <property type="match status" value="1"/>
</dbReference>
<dbReference type="GO" id="GO:0003676">
    <property type="term" value="F:nucleic acid binding"/>
    <property type="evidence" value="ECO:0007669"/>
    <property type="project" value="InterPro"/>
</dbReference>
<dbReference type="InterPro" id="IPR001584">
    <property type="entry name" value="Integrase_cat-core"/>
</dbReference>
<reference evidence="2" key="2">
    <citation type="submission" date="2020-10" db="EMBL/GenBank/DDBJ databases">
        <authorList>
            <person name="Scholz U."/>
            <person name="Mascher M."/>
            <person name="Fiebig A."/>
        </authorList>
    </citation>
    <scope>NUCLEOTIDE SEQUENCE [LARGE SCALE GENOMIC DNA]</scope>
    <source>
        <strain evidence="2">cv. Morex</strain>
    </source>
</reference>
<reference evidence="3" key="1">
    <citation type="journal article" date="2012" name="Nature">
        <title>A physical, genetic and functional sequence assembly of the barley genome.</title>
        <authorList>
            <consortium name="The International Barley Genome Sequencing Consortium"/>
            <person name="Mayer K.F."/>
            <person name="Waugh R."/>
            <person name="Brown J.W."/>
            <person name="Schulman A."/>
            <person name="Langridge P."/>
            <person name="Platzer M."/>
            <person name="Fincher G.B."/>
            <person name="Muehlbauer G.J."/>
            <person name="Sato K."/>
            <person name="Close T.J."/>
            <person name="Wise R.P."/>
            <person name="Stein N."/>
        </authorList>
    </citation>
    <scope>NUCLEOTIDE SEQUENCE [LARGE SCALE GENOMIC DNA]</scope>
    <source>
        <strain evidence="3">cv. Morex</strain>
    </source>
</reference>
<evidence type="ECO:0000313" key="3">
    <source>
        <dbReference type="Proteomes" id="UP000011116"/>
    </source>
</evidence>
<dbReference type="InterPro" id="IPR052160">
    <property type="entry name" value="Gypsy_RT_Integrase-like"/>
</dbReference>
<dbReference type="SUPFAM" id="SSF53098">
    <property type="entry name" value="Ribonuclease H-like"/>
    <property type="match status" value="1"/>
</dbReference>
<dbReference type="GO" id="GO:0015074">
    <property type="term" value="P:DNA integration"/>
    <property type="evidence" value="ECO:0007669"/>
    <property type="project" value="InterPro"/>
</dbReference>
<name>A0A8I6XXM6_HORVV</name>
<evidence type="ECO:0000259" key="1">
    <source>
        <dbReference type="PROSITE" id="PS50994"/>
    </source>
</evidence>
<dbReference type="EnsemblPlants" id="HORVU.MOREX.r3.3HG0290040.1">
    <property type="protein sequence ID" value="HORVU.MOREX.r3.3HG0290040.1.CDS1"/>
    <property type="gene ID" value="HORVU.MOREX.r3.3HG0290040"/>
</dbReference>
<dbReference type="Gene3D" id="3.30.420.10">
    <property type="entry name" value="Ribonuclease H-like superfamily/Ribonuclease H"/>
    <property type="match status" value="1"/>
</dbReference>
<dbReference type="InterPro" id="IPR012337">
    <property type="entry name" value="RNaseH-like_sf"/>
</dbReference>
<evidence type="ECO:0000313" key="2">
    <source>
        <dbReference type="EnsemblPlants" id="HORVU.MOREX.r3.3HG0290040.1.CDS1"/>
    </source>
</evidence>
<protein>
    <recommendedName>
        <fullName evidence="1">Integrase catalytic domain-containing protein</fullName>
    </recommendedName>
</protein>
<dbReference type="InterPro" id="IPR036397">
    <property type="entry name" value="RNaseH_sf"/>
</dbReference>
<feature type="domain" description="Integrase catalytic" evidence="1">
    <location>
        <begin position="7"/>
        <end position="113"/>
    </location>
</feature>
<reference evidence="2" key="3">
    <citation type="submission" date="2022-01" db="UniProtKB">
        <authorList>
            <consortium name="EnsemblPlants"/>
        </authorList>
    </citation>
    <scope>IDENTIFICATION</scope>
    <source>
        <strain evidence="2">subsp. vulgare</strain>
    </source>
</reference>